<comment type="caution">
    <text evidence="7">The sequence shown here is derived from an EMBL/GenBank/DDBJ whole genome shotgun (WGS) entry which is preliminary data.</text>
</comment>
<dbReference type="PRINTS" id="PR00691">
    <property type="entry name" value="ADHESINB"/>
</dbReference>
<dbReference type="RefSeq" id="WP_377600878.1">
    <property type="nucleotide sequence ID" value="NZ_JBHUME010000005.1"/>
</dbReference>
<evidence type="ECO:0000256" key="5">
    <source>
        <dbReference type="SAM" id="MobiDB-lite"/>
    </source>
</evidence>
<dbReference type="InterPro" id="IPR006129">
    <property type="entry name" value="AdhesinB"/>
</dbReference>
<dbReference type="CDD" id="cd01017">
    <property type="entry name" value="AdcA"/>
    <property type="match status" value="1"/>
</dbReference>
<dbReference type="InterPro" id="IPR006127">
    <property type="entry name" value="ZnuA-like"/>
</dbReference>
<feature type="compositionally biased region" description="Basic and acidic residues" evidence="5">
    <location>
        <begin position="132"/>
        <end position="158"/>
    </location>
</feature>
<name>A0ABW5P9C7_9BACL</name>
<feature type="chain" id="PRO_5047345025" evidence="6">
    <location>
        <begin position="31"/>
        <end position="329"/>
    </location>
</feature>
<evidence type="ECO:0000256" key="1">
    <source>
        <dbReference type="ARBA" id="ARBA00011028"/>
    </source>
</evidence>
<dbReference type="EMBL" id="JBHUME010000005">
    <property type="protein sequence ID" value="MFD2611850.1"/>
    <property type="molecule type" value="Genomic_DNA"/>
</dbReference>
<dbReference type="Proteomes" id="UP001597541">
    <property type="component" value="Unassembled WGS sequence"/>
</dbReference>
<evidence type="ECO:0000256" key="4">
    <source>
        <dbReference type="RuleBase" id="RU003512"/>
    </source>
</evidence>
<dbReference type="SUPFAM" id="SSF53807">
    <property type="entry name" value="Helical backbone' metal receptor"/>
    <property type="match status" value="1"/>
</dbReference>
<comment type="similarity">
    <text evidence="1 4">Belongs to the bacterial solute-binding protein 9 family.</text>
</comment>
<evidence type="ECO:0000256" key="2">
    <source>
        <dbReference type="ARBA" id="ARBA00022448"/>
    </source>
</evidence>
<dbReference type="Gene3D" id="3.40.50.1980">
    <property type="entry name" value="Nitrogenase molybdenum iron protein domain"/>
    <property type="match status" value="2"/>
</dbReference>
<keyword evidence="8" id="KW-1185">Reference proteome</keyword>
<evidence type="ECO:0000256" key="6">
    <source>
        <dbReference type="SAM" id="SignalP"/>
    </source>
</evidence>
<dbReference type="InterPro" id="IPR050492">
    <property type="entry name" value="Bact_metal-bind_prot9"/>
</dbReference>
<reference evidence="8" key="1">
    <citation type="journal article" date="2019" name="Int. J. Syst. Evol. Microbiol.">
        <title>The Global Catalogue of Microorganisms (GCM) 10K type strain sequencing project: providing services to taxonomists for standard genome sequencing and annotation.</title>
        <authorList>
            <consortium name="The Broad Institute Genomics Platform"/>
            <consortium name="The Broad Institute Genome Sequencing Center for Infectious Disease"/>
            <person name="Wu L."/>
            <person name="Ma J."/>
        </authorList>
    </citation>
    <scope>NUCLEOTIDE SEQUENCE [LARGE SCALE GENOMIC DNA]</scope>
    <source>
        <strain evidence="8">KCTC 3950</strain>
    </source>
</reference>
<sequence>MRRFRNRGLGIGISAVILALLLTACGQDSAAENKAAEGKVKVITTIYPLADFVRNIGGDHVYVSNLVPAGVEPHDWSPKSRDMKNIEEGRLFIYNGAGFEGWVSDFLHNIPADSKLKTLEASKGIKLISTAEHTEEEHTDEHAEEEHGVENEHDHLANDPHTWTSPASALIMAQNIMNALVQADPANETDYKANYEAYKAKLAALDAKFRTDLGKAAKKDIVVSHQAFGYLARDYGLNQVSIMGLSPDAEPRGQDLLEIATFVKEHKVRYIFFEELVSDRLAKTLAAEAGVETLVLNPVEGITEEQEKKGEDYISLMNGNLQNLLKALQ</sequence>
<evidence type="ECO:0000313" key="7">
    <source>
        <dbReference type="EMBL" id="MFD2611850.1"/>
    </source>
</evidence>
<organism evidence="7 8">
    <name type="scientific">Paenibacillus gansuensis</name>
    <dbReference type="NCBI Taxonomy" id="306542"/>
    <lineage>
        <taxon>Bacteria</taxon>
        <taxon>Bacillati</taxon>
        <taxon>Bacillota</taxon>
        <taxon>Bacilli</taxon>
        <taxon>Bacillales</taxon>
        <taxon>Paenibacillaceae</taxon>
        <taxon>Paenibacillus</taxon>
    </lineage>
</organism>
<dbReference type="Pfam" id="PF01297">
    <property type="entry name" value="ZnuA"/>
    <property type="match status" value="1"/>
</dbReference>
<dbReference type="PRINTS" id="PR00690">
    <property type="entry name" value="ADHESNFAMILY"/>
</dbReference>
<evidence type="ECO:0000256" key="3">
    <source>
        <dbReference type="ARBA" id="ARBA00022729"/>
    </source>
</evidence>
<dbReference type="PANTHER" id="PTHR42953">
    <property type="entry name" value="HIGH-AFFINITY ZINC UPTAKE SYSTEM PROTEIN ZNUA-RELATED"/>
    <property type="match status" value="1"/>
</dbReference>
<feature type="region of interest" description="Disordered" evidence="5">
    <location>
        <begin position="132"/>
        <end position="162"/>
    </location>
</feature>
<dbReference type="PROSITE" id="PS51257">
    <property type="entry name" value="PROKAR_LIPOPROTEIN"/>
    <property type="match status" value="1"/>
</dbReference>
<evidence type="ECO:0000313" key="8">
    <source>
        <dbReference type="Proteomes" id="UP001597541"/>
    </source>
</evidence>
<feature type="signal peptide" evidence="6">
    <location>
        <begin position="1"/>
        <end position="30"/>
    </location>
</feature>
<dbReference type="PANTHER" id="PTHR42953:SF3">
    <property type="entry name" value="HIGH-AFFINITY ZINC UPTAKE SYSTEM PROTEIN ZNUA"/>
    <property type="match status" value="1"/>
</dbReference>
<dbReference type="InterPro" id="IPR006128">
    <property type="entry name" value="Lipoprotein_PsaA-like"/>
</dbReference>
<keyword evidence="3 6" id="KW-0732">Signal</keyword>
<gene>
    <name evidence="7" type="ORF">ACFSUF_05365</name>
</gene>
<accession>A0ABW5P9C7</accession>
<proteinExistence type="inferred from homology"/>
<protein>
    <submittedName>
        <fullName evidence="7">Metal ABC transporter solute-binding protein, Zn/Mn family</fullName>
    </submittedName>
</protein>
<keyword evidence="2 4" id="KW-0813">Transport</keyword>